<dbReference type="GO" id="GO:0003677">
    <property type="term" value="F:DNA binding"/>
    <property type="evidence" value="ECO:0007669"/>
    <property type="project" value="UniProtKB-KW"/>
</dbReference>
<keyword evidence="6" id="KW-0378">Hydrolase</keyword>
<dbReference type="InterPro" id="IPR027417">
    <property type="entry name" value="P-loop_NTPase"/>
</dbReference>
<keyword evidence="7" id="KW-1185">Reference proteome</keyword>
<evidence type="ECO:0000259" key="4">
    <source>
        <dbReference type="PROSITE" id="PS51192"/>
    </source>
</evidence>
<gene>
    <name evidence="6" type="ORF">FPZ45_22085</name>
</gene>
<organism evidence="6 7">
    <name type="scientific">Cohnella terricola</name>
    <dbReference type="NCBI Taxonomy" id="1289167"/>
    <lineage>
        <taxon>Bacteria</taxon>
        <taxon>Bacillati</taxon>
        <taxon>Bacillota</taxon>
        <taxon>Bacilli</taxon>
        <taxon>Bacillales</taxon>
        <taxon>Paenibacillaceae</taxon>
        <taxon>Cohnella</taxon>
    </lineage>
</organism>
<keyword evidence="2" id="KW-0067">ATP-binding</keyword>
<dbReference type="GO" id="GO:0006270">
    <property type="term" value="P:DNA replication initiation"/>
    <property type="evidence" value="ECO:0007669"/>
    <property type="project" value="TreeGrafter"/>
</dbReference>
<comment type="caution">
    <text evidence="6">The sequence shown here is derived from an EMBL/GenBank/DDBJ whole genome shotgun (WGS) entry which is preliminary data.</text>
</comment>
<dbReference type="SMART" id="SM00490">
    <property type="entry name" value="HELICc"/>
    <property type="match status" value="1"/>
</dbReference>
<accession>A0A559J8B5</accession>
<dbReference type="OrthoDB" id="2077914at2"/>
<dbReference type="GO" id="GO:0006302">
    <property type="term" value="P:double-strand break repair"/>
    <property type="evidence" value="ECO:0007669"/>
    <property type="project" value="TreeGrafter"/>
</dbReference>
<feature type="domain" description="Helicase ATP-binding" evidence="4">
    <location>
        <begin position="277"/>
        <end position="429"/>
    </location>
</feature>
<dbReference type="EMBL" id="VNJJ01000018">
    <property type="protein sequence ID" value="TVX96128.1"/>
    <property type="molecule type" value="Genomic_DNA"/>
</dbReference>
<evidence type="ECO:0000256" key="1">
    <source>
        <dbReference type="ARBA" id="ARBA00022741"/>
    </source>
</evidence>
<sequence>MDKLYWPGRALRMVRIREAVPLGYADRVCRRLEEIWGRHDGAQRANWTEEFKHAVRAVQAEIGQGEPGNAELEEVILTGAEGLAANVRLREAARTAGVRLAGRSLLQDEAAQLLDGAAAPSEQGMGALAALQLAALNGALQLTAAVAPKPPAPPRRGLRFLAERLRPARLLGRAAMPRRPQELLCRRCGSGRDKLRRTNCAACGQACAYCEACLTMGRSRECGLLIIGAPAVPTAGYASHRREASSPSSLVERWGLSPAQGDASAQALAFLSGPAPDRDSLHESSFLLWAVTGAGKTEMIFPLLEHVLARGGRALVATPRRDVVLELAPRLAKAFPDYERAVLYGGSTDRWGDGALTIATTHQLLRFQEAFDLVLIDELDAFPYHNDPMLHYAADKCRKRNGFTVLLSATPPAHLQRAVSRKRLACARVPARFHGYPLPVPRSLVIPPVYRILGGKTLPEKLVKVLRHSVRRGAQIFLFVPYVKQVDPFVHLLRNCASQLGLEPDAIAGTSSQDAERSGKVVSFREQTIKLLVTTTILERGVTIPKSDVFILDANNPLFDSASLVQMAGRAGRSAADPFGLVFYAAPVWTESQRRAIKQIRNMNSLAKRKGFLRTTIR</sequence>
<keyword evidence="1" id="KW-0547">Nucleotide-binding</keyword>
<dbReference type="SUPFAM" id="SSF52540">
    <property type="entry name" value="P-loop containing nucleoside triphosphate hydrolases"/>
    <property type="match status" value="1"/>
</dbReference>
<keyword evidence="3" id="KW-0238">DNA-binding</keyword>
<evidence type="ECO:0000256" key="2">
    <source>
        <dbReference type="ARBA" id="ARBA00022840"/>
    </source>
</evidence>
<dbReference type="PANTHER" id="PTHR30580">
    <property type="entry name" value="PRIMOSOMAL PROTEIN N"/>
    <property type="match status" value="1"/>
</dbReference>
<dbReference type="Pfam" id="PF00270">
    <property type="entry name" value="DEAD"/>
    <property type="match status" value="1"/>
</dbReference>
<dbReference type="Proteomes" id="UP000316330">
    <property type="component" value="Unassembled WGS sequence"/>
</dbReference>
<evidence type="ECO:0000313" key="7">
    <source>
        <dbReference type="Proteomes" id="UP000316330"/>
    </source>
</evidence>
<proteinExistence type="predicted"/>
<keyword evidence="6" id="KW-0347">Helicase</keyword>
<dbReference type="GO" id="GO:0005524">
    <property type="term" value="F:ATP binding"/>
    <property type="evidence" value="ECO:0007669"/>
    <property type="project" value="UniProtKB-KW"/>
</dbReference>
<dbReference type="SMART" id="SM00487">
    <property type="entry name" value="DEXDc"/>
    <property type="match status" value="1"/>
</dbReference>
<reference evidence="6 7" key="1">
    <citation type="submission" date="2019-07" db="EMBL/GenBank/DDBJ databases">
        <authorList>
            <person name="Kim J."/>
        </authorList>
    </citation>
    <scope>NUCLEOTIDE SEQUENCE [LARGE SCALE GENOMIC DNA]</scope>
    <source>
        <strain evidence="6 7">G13</strain>
    </source>
</reference>
<evidence type="ECO:0000259" key="5">
    <source>
        <dbReference type="PROSITE" id="PS51194"/>
    </source>
</evidence>
<evidence type="ECO:0000313" key="6">
    <source>
        <dbReference type="EMBL" id="TVX96128.1"/>
    </source>
</evidence>
<dbReference type="InterPro" id="IPR011545">
    <property type="entry name" value="DEAD/DEAH_box_helicase_dom"/>
</dbReference>
<dbReference type="InterPro" id="IPR014001">
    <property type="entry name" value="Helicase_ATP-bd"/>
</dbReference>
<dbReference type="GO" id="GO:0006310">
    <property type="term" value="P:DNA recombination"/>
    <property type="evidence" value="ECO:0007669"/>
    <property type="project" value="TreeGrafter"/>
</dbReference>
<name>A0A559J8B5_9BACL</name>
<dbReference type="Pfam" id="PF00271">
    <property type="entry name" value="Helicase_C"/>
    <property type="match status" value="1"/>
</dbReference>
<evidence type="ECO:0000256" key="3">
    <source>
        <dbReference type="ARBA" id="ARBA00023125"/>
    </source>
</evidence>
<dbReference type="AlphaFoldDB" id="A0A559J8B5"/>
<protein>
    <submittedName>
        <fullName evidence="6">DNA/RNA helicase</fullName>
    </submittedName>
</protein>
<dbReference type="PROSITE" id="PS51194">
    <property type="entry name" value="HELICASE_CTER"/>
    <property type="match status" value="1"/>
</dbReference>
<dbReference type="GO" id="GO:0043138">
    <property type="term" value="F:3'-5' DNA helicase activity"/>
    <property type="evidence" value="ECO:0007669"/>
    <property type="project" value="TreeGrafter"/>
</dbReference>
<feature type="domain" description="Helicase C-terminal" evidence="5">
    <location>
        <begin position="457"/>
        <end position="618"/>
    </location>
</feature>
<dbReference type="PANTHER" id="PTHR30580:SF1">
    <property type="entry name" value="COMF OPERON PROTEIN 1"/>
    <property type="match status" value="1"/>
</dbReference>
<dbReference type="InterPro" id="IPR001650">
    <property type="entry name" value="Helicase_C-like"/>
</dbReference>
<dbReference type="PROSITE" id="PS51192">
    <property type="entry name" value="HELICASE_ATP_BIND_1"/>
    <property type="match status" value="1"/>
</dbReference>
<dbReference type="Gene3D" id="3.40.50.300">
    <property type="entry name" value="P-loop containing nucleotide triphosphate hydrolases"/>
    <property type="match status" value="2"/>
</dbReference>